<keyword evidence="3" id="KW-1185">Reference proteome</keyword>
<proteinExistence type="predicted"/>
<evidence type="ECO:0000313" key="3">
    <source>
        <dbReference type="Proteomes" id="UP001597086"/>
    </source>
</evidence>
<feature type="transmembrane region" description="Helical" evidence="1">
    <location>
        <begin position="20"/>
        <end position="37"/>
    </location>
</feature>
<comment type="caution">
    <text evidence="2">The sequence shown here is derived from an EMBL/GenBank/DDBJ whole genome shotgun (WGS) entry which is preliminary data.</text>
</comment>
<name>A0ABW3KPY2_9FLAO</name>
<sequence length="139" mass="16451">MSTENKDKLEQQDKTIRKSLAMVFIPIFLVLISISIFQNNSKTYLEKQYKKIRNKAYAGKVTNLLPDNNNGRSRAILIDDKLEKKIPFSLYKKLTIGDSLYKEMDSDFEYYILKAKGDTIKRDVNDFYRKKYFDQLNEK</sequence>
<accession>A0ABW3KPY2</accession>
<dbReference type="EMBL" id="JBHTKM010000010">
    <property type="protein sequence ID" value="MFD1014995.1"/>
    <property type="molecule type" value="Genomic_DNA"/>
</dbReference>
<organism evidence="2 3">
    <name type="scientific">Winogradskyella rapida</name>
    <dbReference type="NCBI Taxonomy" id="549701"/>
    <lineage>
        <taxon>Bacteria</taxon>
        <taxon>Pseudomonadati</taxon>
        <taxon>Bacteroidota</taxon>
        <taxon>Flavobacteriia</taxon>
        <taxon>Flavobacteriales</taxon>
        <taxon>Flavobacteriaceae</taxon>
        <taxon>Winogradskyella</taxon>
    </lineage>
</organism>
<evidence type="ECO:0000256" key="1">
    <source>
        <dbReference type="SAM" id="Phobius"/>
    </source>
</evidence>
<gene>
    <name evidence="2" type="ORF">ACFQ13_03580</name>
</gene>
<protein>
    <submittedName>
        <fullName evidence="2">Uncharacterized protein</fullName>
    </submittedName>
</protein>
<dbReference type="Proteomes" id="UP001597086">
    <property type="component" value="Unassembled WGS sequence"/>
</dbReference>
<keyword evidence="1" id="KW-0472">Membrane</keyword>
<keyword evidence="1" id="KW-1133">Transmembrane helix</keyword>
<dbReference type="RefSeq" id="WP_386114082.1">
    <property type="nucleotide sequence ID" value="NZ_JBHTKM010000010.1"/>
</dbReference>
<keyword evidence="1" id="KW-0812">Transmembrane</keyword>
<evidence type="ECO:0000313" key="2">
    <source>
        <dbReference type="EMBL" id="MFD1014995.1"/>
    </source>
</evidence>
<reference evidence="3" key="1">
    <citation type="journal article" date="2019" name="Int. J. Syst. Evol. Microbiol.">
        <title>The Global Catalogue of Microorganisms (GCM) 10K type strain sequencing project: providing services to taxonomists for standard genome sequencing and annotation.</title>
        <authorList>
            <consortium name="The Broad Institute Genomics Platform"/>
            <consortium name="The Broad Institute Genome Sequencing Center for Infectious Disease"/>
            <person name="Wu L."/>
            <person name="Ma J."/>
        </authorList>
    </citation>
    <scope>NUCLEOTIDE SEQUENCE [LARGE SCALE GENOMIC DNA]</scope>
    <source>
        <strain evidence="3">CCUG 56098</strain>
    </source>
</reference>